<gene>
    <name evidence="6" type="primary">cheB_2</name>
    <name evidence="7" type="synonym">cheB</name>
    <name evidence="7" type="ORF">R77569_03209</name>
    <name evidence="6" type="ORF">R77591_03354</name>
</gene>
<dbReference type="InterPro" id="IPR000673">
    <property type="entry name" value="Sig_transdc_resp-reg_Me-estase"/>
</dbReference>
<keyword evidence="9" id="KW-1185">Reference proteome</keyword>
<feature type="active site" evidence="4">
    <location>
        <position position="29"/>
    </location>
</feature>
<keyword evidence="4" id="KW-0145">Chemotaxis</keyword>
<evidence type="ECO:0000259" key="5">
    <source>
        <dbReference type="PROSITE" id="PS50122"/>
    </source>
</evidence>
<dbReference type="Proteomes" id="UP001190002">
    <property type="component" value="Unassembled WGS sequence"/>
</dbReference>
<dbReference type="SUPFAM" id="SSF52738">
    <property type="entry name" value="Methylesterase CheB, C-terminal domain"/>
    <property type="match status" value="1"/>
</dbReference>
<dbReference type="InterPro" id="IPR035909">
    <property type="entry name" value="CheB_C"/>
</dbReference>
<protein>
    <recommendedName>
        <fullName evidence="2">protein-glutamate methylesterase</fullName>
        <ecNumber evidence="2">3.1.1.61</ecNumber>
    </recommendedName>
</protein>
<feature type="domain" description="CheB-type methylesterase" evidence="5">
    <location>
        <begin position="17"/>
        <end position="209"/>
    </location>
</feature>
<dbReference type="EMBL" id="CAUDKV010000014">
    <property type="protein sequence ID" value="CAJ0880871.1"/>
    <property type="molecule type" value="Genomic_DNA"/>
</dbReference>
<dbReference type="PANTHER" id="PTHR42872:SF6">
    <property type="entry name" value="PROTEIN-GLUTAMATE METHYLESTERASE_PROTEIN-GLUTAMINE GLUTAMINASE"/>
    <property type="match status" value="1"/>
</dbReference>
<dbReference type="GO" id="GO:0008984">
    <property type="term" value="F:protein-glutamate methylesterase activity"/>
    <property type="evidence" value="ECO:0007669"/>
    <property type="project" value="UniProtKB-EC"/>
</dbReference>
<sequence>MRAEHAPAAPAPARTHFSSTEKLIIVGASTGGTEAIKDFLLEMPPDCPGILIVQHMPAGFTTSFAKRLDGLCRIRVKEAVHGERVLPGHAYIAPGDMHLSLGRSGANYVTELDQGPPVNRHRPAVDVLFRSAARNAGANALGVILTGMGKDGAAGMLEMRNAGAYNVAQDEASCVVYGMPKEAVAHGGVHEVLPLSQIGPHVLARLSAHGRVTRV</sequence>
<dbReference type="PANTHER" id="PTHR42872">
    <property type="entry name" value="PROTEIN-GLUTAMATE METHYLESTERASE/PROTEIN-GLUTAMINE GLUTAMINASE"/>
    <property type="match status" value="1"/>
</dbReference>
<evidence type="ECO:0000256" key="1">
    <source>
        <dbReference type="ARBA" id="ARBA00022801"/>
    </source>
</evidence>
<evidence type="ECO:0000256" key="3">
    <source>
        <dbReference type="ARBA" id="ARBA00048267"/>
    </source>
</evidence>
<dbReference type="CDD" id="cd16432">
    <property type="entry name" value="CheB_Rec"/>
    <property type="match status" value="1"/>
</dbReference>
<organism evidence="6 8">
    <name type="scientific">Ralstonia mannitolilytica</name>
    <dbReference type="NCBI Taxonomy" id="105219"/>
    <lineage>
        <taxon>Bacteria</taxon>
        <taxon>Pseudomonadati</taxon>
        <taxon>Pseudomonadota</taxon>
        <taxon>Betaproteobacteria</taxon>
        <taxon>Burkholderiales</taxon>
        <taxon>Burkholderiaceae</taxon>
        <taxon>Ralstonia</taxon>
    </lineage>
</organism>
<dbReference type="GO" id="GO:0000156">
    <property type="term" value="F:phosphorelay response regulator activity"/>
    <property type="evidence" value="ECO:0007669"/>
    <property type="project" value="InterPro"/>
</dbReference>
<name>A0AAD2EMW9_9RALS</name>
<comment type="catalytic activity">
    <reaction evidence="3">
        <text>[protein]-L-glutamate 5-O-methyl ester + H2O = L-glutamyl-[protein] + methanol + H(+)</text>
        <dbReference type="Rhea" id="RHEA:23236"/>
        <dbReference type="Rhea" id="RHEA-COMP:10208"/>
        <dbReference type="Rhea" id="RHEA-COMP:10311"/>
        <dbReference type="ChEBI" id="CHEBI:15377"/>
        <dbReference type="ChEBI" id="CHEBI:15378"/>
        <dbReference type="ChEBI" id="CHEBI:17790"/>
        <dbReference type="ChEBI" id="CHEBI:29973"/>
        <dbReference type="ChEBI" id="CHEBI:82795"/>
        <dbReference type="EC" id="3.1.1.61"/>
    </reaction>
</comment>
<evidence type="ECO:0000313" key="6">
    <source>
        <dbReference type="EMBL" id="CAJ0689061.1"/>
    </source>
</evidence>
<evidence type="ECO:0000313" key="8">
    <source>
        <dbReference type="Proteomes" id="UP001190002"/>
    </source>
</evidence>
<proteinExistence type="predicted"/>
<feature type="active site" evidence="4">
    <location>
        <position position="151"/>
    </location>
</feature>
<accession>A0AAD2EMW9</accession>
<evidence type="ECO:0000313" key="9">
    <source>
        <dbReference type="Proteomes" id="UP001190452"/>
    </source>
</evidence>
<dbReference type="GO" id="GO:0006935">
    <property type="term" value="P:chemotaxis"/>
    <property type="evidence" value="ECO:0007669"/>
    <property type="project" value="UniProtKB-UniRule"/>
</dbReference>
<dbReference type="Pfam" id="PF01339">
    <property type="entry name" value="CheB_methylest"/>
    <property type="match status" value="1"/>
</dbReference>
<evidence type="ECO:0000256" key="2">
    <source>
        <dbReference type="ARBA" id="ARBA00039140"/>
    </source>
</evidence>
<dbReference type="GO" id="GO:0005737">
    <property type="term" value="C:cytoplasm"/>
    <property type="evidence" value="ECO:0007669"/>
    <property type="project" value="InterPro"/>
</dbReference>
<dbReference type="PROSITE" id="PS50122">
    <property type="entry name" value="CHEB"/>
    <property type="match status" value="1"/>
</dbReference>
<dbReference type="EMBL" id="CATVXE010000015">
    <property type="protein sequence ID" value="CAJ0689061.1"/>
    <property type="molecule type" value="Genomic_DNA"/>
</dbReference>
<comment type="caution">
    <text evidence="6">The sequence shown here is derived from an EMBL/GenBank/DDBJ whole genome shotgun (WGS) entry which is preliminary data.</text>
</comment>
<feature type="active site" evidence="4">
    <location>
        <position position="55"/>
    </location>
</feature>
<evidence type="ECO:0000256" key="4">
    <source>
        <dbReference type="PROSITE-ProRule" id="PRU00050"/>
    </source>
</evidence>
<keyword evidence="1 4" id="KW-0378">Hydrolase</keyword>
<evidence type="ECO:0000313" key="7">
    <source>
        <dbReference type="EMBL" id="CAJ0880871.1"/>
    </source>
</evidence>
<dbReference type="Proteomes" id="UP001190452">
    <property type="component" value="Unassembled WGS sequence"/>
</dbReference>
<dbReference type="AlphaFoldDB" id="A0AAD2EMW9"/>
<dbReference type="EC" id="3.1.1.61" evidence="2"/>
<dbReference type="Gene3D" id="3.40.50.180">
    <property type="entry name" value="Methylesterase CheB, C-terminal domain"/>
    <property type="match status" value="1"/>
</dbReference>
<reference evidence="6 9" key="1">
    <citation type="submission" date="2023-07" db="EMBL/GenBank/DDBJ databases">
        <authorList>
            <person name="Peeters C."/>
        </authorList>
    </citation>
    <scope>NUCLEOTIDE SEQUENCE</scope>
    <source>
        <strain evidence="7 9">R-77569</strain>
        <strain evidence="6">R-77591</strain>
    </source>
</reference>